<reference evidence="1" key="1">
    <citation type="submission" date="2016-03" db="EMBL/GenBank/DDBJ databases">
        <authorList>
            <person name="Ploux O."/>
        </authorList>
    </citation>
    <scope>NUCLEOTIDE SEQUENCE</scope>
    <source>
        <strain evidence="1">UC10</strain>
    </source>
</reference>
<gene>
    <name evidence="1" type="ORF">MHPYR_20173</name>
</gene>
<organism evidence="1">
    <name type="scientific">uncultured Mycobacterium sp</name>
    <dbReference type="NCBI Taxonomy" id="171292"/>
    <lineage>
        <taxon>Bacteria</taxon>
        <taxon>Bacillati</taxon>
        <taxon>Actinomycetota</taxon>
        <taxon>Actinomycetes</taxon>
        <taxon>Mycobacteriales</taxon>
        <taxon>Mycobacteriaceae</taxon>
        <taxon>Mycobacterium</taxon>
        <taxon>environmental samples</taxon>
    </lineage>
</organism>
<accession>A0A1Y5PFL8</accession>
<sequence>MLPESHCLFKLGGQVSFAQQLDLRFFGTTVQTDHELAFSDPPVNTLRYDLPRRGRSARPRES</sequence>
<dbReference type="EMBL" id="FLQS01000012">
    <property type="protein sequence ID" value="SBS74708.1"/>
    <property type="molecule type" value="Genomic_DNA"/>
</dbReference>
<proteinExistence type="predicted"/>
<name>A0A1Y5PFL8_9MYCO</name>
<protein>
    <submittedName>
        <fullName evidence="1">Uncharacterized protein</fullName>
    </submittedName>
</protein>
<dbReference type="AlphaFoldDB" id="A0A1Y5PFL8"/>
<evidence type="ECO:0000313" key="1">
    <source>
        <dbReference type="EMBL" id="SBS74708.1"/>
    </source>
</evidence>